<keyword evidence="2 5" id="KW-0812">Transmembrane</keyword>
<dbReference type="EMBL" id="PIQC01000006">
    <property type="protein sequence ID" value="RUO68423.1"/>
    <property type="molecule type" value="Genomic_DNA"/>
</dbReference>
<reference evidence="8" key="1">
    <citation type="journal article" date="2018" name="Front. Microbiol.">
        <title>Genome-Based Analysis Reveals the Taxonomy and Diversity of the Family Idiomarinaceae.</title>
        <authorList>
            <person name="Liu Y."/>
            <person name="Lai Q."/>
            <person name="Shao Z."/>
        </authorList>
    </citation>
    <scope>NUCLEOTIDE SEQUENCE [LARGE SCALE GENOMIC DNA]</scope>
    <source>
        <strain evidence="8">R22</strain>
    </source>
</reference>
<keyword evidence="4 5" id="KW-0472">Membrane</keyword>
<evidence type="ECO:0000256" key="1">
    <source>
        <dbReference type="ARBA" id="ARBA00004651"/>
    </source>
</evidence>
<dbReference type="RefSeq" id="WP_126782501.1">
    <property type="nucleotide sequence ID" value="NZ_PIQC01000006.1"/>
</dbReference>
<dbReference type="GO" id="GO:0055085">
    <property type="term" value="P:transmembrane transport"/>
    <property type="evidence" value="ECO:0007669"/>
    <property type="project" value="InterPro"/>
</dbReference>
<dbReference type="InterPro" id="IPR036322">
    <property type="entry name" value="WD40_repeat_dom_sf"/>
</dbReference>
<dbReference type="SUPFAM" id="SSF50978">
    <property type="entry name" value="WD40 repeat-like"/>
    <property type="match status" value="1"/>
</dbReference>
<accession>A0A432YYK7</accession>
<evidence type="ECO:0000313" key="7">
    <source>
        <dbReference type="EMBL" id="RUO68423.1"/>
    </source>
</evidence>
<organism evidence="7 8">
    <name type="scientific">Idiomarina ramblicola</name>
    <dbReference type="NCBI Taxonomy" id="263724"/>
    <lineage>
        <taxon>Bacteria</taxon>
        <taxon>Pseudomonadati</taxon>
        <taxon>Pseudomonadota</taxon>
        <taxon>Gammaproteobacteria</taxon>
        <taxon>Alteromonadales</taxon>
        <taxon>Idiomarinaceae</taxon>
        <taxon>Idiomarina</taxon>
    </lineage>
</organism>
<feature type="transmembrane region" description="Helical" evidence="5">
    <location>
        <begin position="719"/>
        <end position="740"/>
    </location>
</feature>
<keyword evidence="5" id="KW-0813">Transport</keyword>
<dbReference type="AlphaFoldDB" id="A0A432YYK7"/>
<dbReference type="Gene3D" id="1.10.3720.10">
    <property type="entry name" value="MetI-like"/>
    <property type="match status" value="1"/>
</dbReference>
<keyword evidence="8" id="KW-1185">Reference proteome</keyword>
<feature type="transmembrane region" description="Helical" evidence="5">
    <location>
        <begin position="557"/>
        <end position="579"/>
    </location>
</feature>
<dbReference type="PROSITE" id="PS50928">
    <property type="entry name" value="ABC_TM1"/>
    <property type="match status" value="1"/>
</dbReference>
<keyword evidence="3 5" id="KW-1133">Transmembrane helix</keyword>
<sequence>MASLSAQQLAANRGRLFKDRAARYGVTLGGVMVLVALLLIFFYLLYVVQPIFESVSLKEEQSFSLSNSEDVEALGMEEQAEIGYRLMESGKFEFFALADKPIVNRKAGEIIDSKEVVSADKITSFASTLPVNKQYAYGLNDGTAIVAEPKFKVSFAEDPQTGALERTITPRVELLNNGEPLVVDESGQALEKLAYESDGDTMMFAAVQGGNNLLITKYAAEENFMTGETTLKPVFHKVTLNGTIDDLIVTPDLRQVMARRGNRIHVFDVGVSGQVTERELMLVNAREQGNATGLYLLAGASSILVTHDTGLVTQWFQVSTDEGRQYQYIRSFDAGSPVKDIEVEYYRRTFYTVSENGQLGIFYTTSEADLYRGNPLETSLEHVMVDPRANYLIMQSGDRFSVFDIKNEHPEVTWSAMWQEVWYEGYPEPDYTWQSTSGSDDFESKYSLVPIAFGTIKAAAYAMLFAVPIGLAAAVYTAYFMSPSVRKYVKPTVEIMEALPTVILGFLAGLWLAPIIERYLPGLIAVLLLVPAAIILTAFLWSRLPSHIRNTVTDGRAALLLIPIVILVGWLSFGLSPWVEQVLFDGNVRGYLTNELGITFDQRNSLVVGIAMGFAVIPTIFSIAEDAVFSVPKHLSNGSLALGATPWQTLTKVVLLTASPGIFSAVMMGLGRAVGETMIVLMATGNTPIMDWNIFEGMRTLSANIAVEMPESEVGSSHYRILFLAAFVLFIFTFFFNTIAEFVRQRLRDKYSSM</sequence>
<dbReference type="Pfam" id="PF00528">
    <property type="entry name" value="BPD_transp_1"/>
    <property type="match status" value="1"/>
</dbReference>
<feature type="domain" description="ABC transmembrane type-1" evidence="6">
    <location>
        <begin position="452"/>
        <end position="740"/>
    </location>
</feature>
<dbReference type="InterPro" id="IPR035906">
    <property type="entry name" value="MetI-like_sf"/>
</dbReference>
<dbReference type="PANTHER" id="PTHR42727">
    <property type="entry name" value="PHOSPHATE TRANSPORT SYSTEM PERMEASE PROTEIN"/>
    <property type="match status" value="1"/>
</dbReference>
<evidence type="ECO:0000256" key="2">
    <source>
        <dbReference type="ARBA" id="ARBA00022692"/>
    </source>
</evidence>
<feature type="transmembrane region" description="Helical" evidence="5">
    <location>
        <begin position="606"/>
        <end position="629"/>
    </location>
</feature>
<protein>
    <submittedName>
        <fullName evidence="7">Phosphate ABC transporter permease</fullName>
    </submittedName>
</protein>
<feature type="transmembrane region" description="Helical" evidence="5">
    <location>
        <begin position="458"/>
        <end position="481"/>
    </location>
</feature>
<name>A0A432YYK7_9GAMM</name>
<evidence type="ECO:0000256" key="3">
    <source>
        <dbReference type="ARBA" id="ARBA00022989"/>
    </source>
</evidence>
<feature type="transmembrane region" description="Helical" evidence="5">
    <location>
        <begin position="650"/>
        <end position="670"/>
    </location>
</feature>
<dbReference type="CDD" id="cd06261">
    <property type="entry name" value="TM_PBP2"/>
    <property type="match status" value="1"/>
</dbReference>
<dbReference type="InterPro" id="IPR000515">
    <property type="entry name" value="MetI-like"/>
</dbReference>
<evidence type="ECO:0000313" key="8">
    <source>
        <dbReference type="Proteomes" id="UP000288058"/>
    </source>
</evidence>
<feature type="transmembrane region" description="Helical" evidence="5">
    <location>
        <begin position="519"/>
        <end position="541"/>
    </location>
</feature>
<comment type="similarity">
    <text evidence="5">Belongs to the binding-protein-dependent transport system permease family.</text>
</comment>
<dbReference type="PANTHER" id="PTHR42727:SF1">
    <property type="entry name" value="PHOSPHATE TRANSPORT SYSTEM PERMEASE"/>
    <property type="match status" value="1"/>
</dbReference>
<gene>
    <name evidence="7" type="ORF">CWI78_09400</name>
</gene>
<dbReference type="Proteomes" id="UP000288058">
    <property type="component" value="Unassembled WGS sequence"/>
</dbReference>
<feature type="transmembrane region" description="Helical" evidence="5">
    <location>
        <begin position="493"/>
        <end position="513"/>
    </location>
</feature>
<feature type="transmembrane region" description="Helical" evidence="5">
    <location>
        <begin position="21"/>
        <end position="46"/>
    </location>
</feature>
<evidence type="ECO:0000256" key="4">
    <source>
        <dbReference type="ARBA" id="ARBA00023136"/>
    </source>
</evidence>
<comment type="subcellular location">
    <subcellularLocation>
        <location evidence="1 5">Cell membrane</location>
        <topology evidence="1 5">Multi-pass membrane protein</topology>
    </subcellularLocation>
</comment>
<evidence type="ECO:0000256" key="5">
    <source>
        <dbReference type="RuleBase" id="RU363032"/>
    </source>
</evidence>
<evidence type="ECO:0000259" key="6">
    <source>
        <dbReference type="PROSITE" id="PS50928"/>
    </source>
</evidence>
<comment type="caution">
    <text evidence="7">The sequence shown here is derived from an EMBL/GenBank/DDBJ whole genome shotgun (WGS) entry which is preliminary data.</text>
</comment>
<dbReference type="GO" id="GO:0005886">
    <property type="term" value="C:plasma membrane"/>
    <property type="evidence" value="ECO:0007669"/>
    <property type="project" value="UniProtKB-SubCell"/>
</dbReference>
<dbReference type="OrthoDB" id="9785113at2"/>
<proteinExistence type="inferred from homology"/>
<dbReference type="SUPFAM" id="SSF161098">
    <property type="entry name" value="MetI-like"/>
    <property type="match status" value="2"/>
</dbReference>